<accession>A0ABY9RC08</accession>
<gene>
    <name evidence="4" type="ORF">RF683_04910</name>
</gene>
<dbReference type="RefSeq" id="WP_309533077.1">
    <property type="nucleotide sequence ID" value="NZ_CP133721.1"/>
</dbReference>
<evidence type="ECO:0000256" key="1">
    <source>
        <dbReference type="ARBA" id="ARBA00022729"/>
    </source>
</evidence>
<dbReference type="Proteomes" id="UP001180481">
    <property type="component" value="Chromosome"/>
</dbReference>
<feature type="domain" description="Secretion system C-terminal sorting" evidence="3">
    <location>
        <begin position="274"/>
        <end position="342"/>
    </location>
</feature>
<keyword evidence="5" id="KW-1185">Reference proteome</keyword>
<sequence length="344" mass="35692">MKKTLLFTLLVATFVSAQTLQTEDFNTLTLGNVATSTAAGQGGWYLAASNGTAPTTSTNAAYTNAQIVTSGGSNALQVVGPNGDKGSRFIWKDGVNTAWAARTTGNNIIEIEADINPGALSTSQNLMGVYVYDSTYTKVLAGFAVNASTGELYLVCYSTSGTTTANYSWRLAAAPGIILPASQVSRIGVSYNKTTGQVRIKGPGIATTGLALTGAAIATDPFEVDVIAVAGGTTTAVNTAAATMVFDNITVKATAADSLLGINSFNVDPTYVSLFPNPTTGILHIDTANNAEVKSMQLVDVNGRVIKIVNGFTAQLDLTTLSNGVYMLTIETATAKETKKIIKN</sequence>
<dbReference type="InterPro" id="IPR026444">
    <property type="entry name" value="Secre_tail"/>
</dbReference>
<evidence type="ECO:0000259" key="3">
    <source>
        <dbReference type="Pfam" id="PF18962"/>
    </source>
</evidence>
<feature type="signal peptide" evidence="2">
    <location>
        <begin position="1"/>
        <end position="17"/>
    </location>
</feature>
<feature type="chain" id="PRO_5046802120" evidence="2">
    <location>
        <begin position="18"/>
        <end position="344"/>
    </location>
</feature>
<proteinExistence type="predicted"/>
<reference evidence="4" key="1">
    <citation type="submission" date="2023-09" db="EMBL/GenBank/DDBJ databases">
        <title>Flavobacterium sp. 20NA77.7 isolated from freshwater.</title>
        <authorList>
            <person name="Le V."/>
            <person name="Ko S.-R."/>
            <person name="Ahn C.-Y."/>
            <person name="Oh H.-M."/>
        </authorList>
    </citation>
    <scope>NUCLEOTIDE SEQUENCE</scope>
    <source>
        <strain evidence="4">20NA77.7</strain>
    </source>
</reference>
<evidence type="ECO:0000313" key="4">
    <source>
        <dbReference type="EMBL" id="WMW78786.1"/>
    </source>
</evidence>
<protein>
    <submittedName>
        <fullName evidence="4">T9SS type A sorting domain-containing protein</fullName>
    </submittedName>
</protein>
<name>A0ABY9RC08_9FLAO</name>
<evidence type="ECO:0000256" key="2">
    <source>
        <dbReference type="SAM" id="SignalP"/>
    </source>
</evidence>
<evidence type="ECO:0000313" key="5">
    <source>
        <dbReference type="Proteomes" id="UP001180481"/>
    </source>
</evidence>
<keyword evidence="1 2" id="KW-0732">Signal</keyword>
<organism evidence="4 5">
    <name type="scientific">Flavobacterium nakdongensis</name>
    <dbReference type="NCBI Taxonomy" id="3073563"/>
    <lineage>
        <taxon>Bacteria</taxon>
        <taxon>Pseudomonadati</taxon>
        <taxon>Bacteroidota</taxon>
        <taxon>Flavobacteriia</taxon>
        <taxon>Flavobacteriales</taxon>
        <taxon>Flavobacteriaceae</taxon>
        <taxon>Flavobacterium</taxon>
    </lineage>
</organism>
<dbReference type="NCBIfam" id="TIGR04183">
    <property type="entry name" value="Por_Secre_tail"/>
    <property type="match status" value="1"/>
</dbReference>
<dbReference type="Pfam" id="PF18962">
    <property type="entry name" value="Por_Secre_tail"/>
    <property type="match status" value="1"/>
</dbReference>
<dbReference type="EMBL" id="CP133721">
    <property type="protein sequence ID" value="WMW78786.1"/>
    <property type="molecule type" value="Genomic_DNA"/>
</dbReference>